<feature type="compositionally biased region" description="Basic and acidic residues" evidence="9">
    <location>
        <begin position="657"/>
        <end position="666"/>
    </location>
</feature>
<dbReference type="FunFam" id="1.10.510.10:FF:000624">
    <property type="entry name" value="Mitogen-activated protein kinase"/>
    <property type="match status" value="1"/>
</dbReference>
<dbReference type="GeneID" id="85227353"/>
<dbReference type="PROSITE" id="PS00107">
    <property type="entry name" value="PROTEIN_KINASE_ATP"/>
    <property type="match status" value="1"/>
</dbReference>
<sequence length="701" mass="78062">MLLGAANIANLFQSQAASPTPQVPPVPPVPGTGPSEERRPSHDDIQVTRTLGHRHATRSRTRTRSRVHLRGAYERGTHAPAGWSRYSPEEHPLAPHNLAKRGYHTFTCLRVPFHVNKRYTFVRELGVGAYGCVALAHDSETDQEVAIKKVANVFGREVLTRRALREVATLECLVGCSNVTELLEFDTSFVEFSEIYLVLRASDADLSQIIRSNQTLTEAHIKYFMVQLLRAIHYMHSIHILHRDLKPGNLLVNADCTLRVCDFGMARAFACQPCEHSAISKVKDHQGCRLSDSTGTPDSAGSQNSDTTLDVRNEYAGQSSPRTLEINGSRPPSPYGASSRQVSSRFPSPSVTEDEDPMLKQIDTSGPIQFPGGPLTEYVATRWYRAPEVMLCFRGGYGPAMDMWSVGCIFAELLGGKPLFPGKDYMDQLALIRNVLGSPSSQVIEKIGSQKAKEHMESLPPCEKQSWSSLFPDAPEPAIDLLSRILHWDPSKRISAGEALAHPWLKRYRQASFSVKFPEPFSRFHDVELIRTPGEFKEALEHESALIRETQAARKAESDKLAESAMSEDEQKSPGRSDQEMTHPPFATSASPKHEWGAHTRPSSSQSGSTYEPSLGMQPYDWTPPSSFDSEPGMPVYLDHTESAAKHVQAPPFSDHQPTERVRSEHIVTPPEETPDQKKVQRKKSSEFSILNRARALMSWT</sequence>
<comment type="activity regulation">
    <text evidence="8">Activated by threonine and tyrosine phosphorylation.</text>
</comment>
<comment type="cofactor">
    <cofactor evidence="8">
        <name>Mg(2+)</name>
        <dbReference type="ChEBI" id="CHEBI:18420"/>
    </cofactor>
</comment>
<dbReference type="InterPro" id="IPR050117">
    <property type="entry name" value="MAPK"/>
</dbReference>
<evidence type="ECO:0000256" key="2">
    <source>
        <dbReference type="ARBA" id="ARBA00022527"/>
    </source>
</evidence>
<feature type="compositionally biased region" description="Polar residues" evidence="9">
    <location>
        <begin position="291"/>
        <end position="322"/>
    </location>
</feature>
<comment type="catalytic activity">
    <reaction evidence="8">
        <text>L-threonyl-[protein] + ATP = O-phospho-L-threonyl-[protein] + ADP + H(+)</text>
        <dbReference type="Rhea" id="RHEA:46608"/>
        <dbReference type="Rhea" id="RHEA-COMP:11060"/>
        <dbReference type="Rhea" id="RHEA-COMP:11605"/>
        <dbReference type="ChEBI" id="CHEBI:15378"/>
        <dbReference type="ChEBI" id="CHEBI:30013"/>
        <dbReference type="ChEBI" id="CHEBI:30616"/>
        <dbReference type="ChEBI" id="CHEBI:61977"/>
        <dbReference type="ChEBI" id="CHEBI:456216"/>
        <dbReference type="EC" id="2.7.11.24"/>
    </reaction>
</comment>
<feature type="compositionally biased region" description="Basic and acidic residues" evidence="9">
    <location>
        <begin position="552"/>
        <end position="562"/>
    </location>
</feature>
<keyword evidence="8" id="KW-0460">Magnesium</keyword>
<dbReference type="PROSITE" id="PS00108">
    <property type="entry name" value="PROTEIN_KINASE_ST"/>
    <property type="match status" value="1"/>
</dbReference>
<evidence type="ECO:0000313" key="12">
    <source>
        <dbReference type="Proteomes" id="UP001217754"/>
    </source>
</evidence>
<protein>
    <recommendedName>
        <fullName evidence="1 8">Mitogen-activated protein kinase</fullName>
        <ecNumber evidence="1 8">2.7.11.24</ecNumber>
    </recommendedName>
</protein>
<dbReference type="InterPro" id="IPR008271">
    <property type="entry name" value="Ser/Thr_kinase_AS"/>
</dbReference>
<feature type="compositionally biased region" description="Polar residues" evidence="9">
    <location>
        <begin position="601"/>
        <end position="612"/>
    </location>
</feature>
<feature type="compositionally biased region" description="Pro residues" evidence="9">
    <location>
        <begin position="21"/>
        <end position="31"/>
    </location>
</feature>
<organism evidence="11 12">
    <name type="scientific">Malassezia japonica</name>
    <dbReference type="NCBI Taxonomy" id="223818"/>
    <lineage>
        <taxon>Eukaryota</taxon>
        <taxon>Fungi</taxon>
        <taxon>Dikarya</taxon>
        <taxon>Basidiomycota</taxon>
        <taxon>Ustilaginomycotina</taxon>
        <taxon>Malasseziomycetes</taxon>
        <taxon>Malasseziales</taxon>
        <taxon>Malasseziaceae</taxon>
        <taxon>Malassezia</taxon>
    </lineage>
</organism>
<dbReference type="InterPro" id="IPR011009">
    <property type="entry name" value="Kinase-like_dom_sf"/>
</dbReference>
<evidence type="ECO:0000256" key="7">
    <source>
        <dbReference type="PROSITE-ProRule" id="PRU10141"/>
    </source>
</evidence>
<evidence type="ECO:0000259" key="10">
    <source>
        <dbReference type="PROSITE" id="PS50011"/>
    </source>
</evidence>
<feature type="compositionally biased region" description="Basic and acidic residues" evidence="9">
    <location>
        <begin position="569"/>
        <end position="581"/>
    </location>
</feature>
<dbReference type="InterPro" id="IPR000719">
    <property type="entry name" value="Prot_kinase_dom"/>
</dbReference>
<evidence type="ECO:0000256" key="8">
    <source>
        <dbReference type="RuleBase" id="RU361165"/>
    </source>
</evidence>
<feature type="domain" description="Protein kinase" evidence="10">
    <location>
        <begin position="119"/>
        <end position="505"/>
    </location>
</feature>
<dbReference type="RefSeq" id="XP_060123611.1">
    <property type="nucleotide sequence ID" value="XM_060267628.1"/>
</dbReference>
<dbReference type="SUPFAM" id="SSF56112">
    <property type="entry name" value="Protein kinase-like (PK-like)"/>
    <property type="match status" value="1"/>
</dbReference>
<keyword evidence="4 7" id="KW-0547">Nucleotide-binding</keyword>
<comment type="similarity">
    <text evidence="8">Belongs to the protein kinase superfamily. Ser/Thr protein kinase family. MAP kinase subfamily.</text>
</comment>
<keyword evidence="12" id="KW-1185">Reference proteome</keyword>
<evidence type="ECO:0000256" key="9">
    <source>
        <dbReference type="SAM" id="MobiDB-lite"/>
    </source>
</evidence>
<feature type="region of interest" description="Disordered" evidence="9">
    <location>
        <begin position="552"/>
        <end position="685"/>
    </location>
</feature>
<dbReference type="InterPro" id="IPR003527">
    <property type="entry name" value="MAP_kinase_CS"/>
</dbReference>
<dbReference type="GO" id="GO:0004707">
    <property type="term" value="F:MAP kinase activity"/>
    <property type="evidence" value="ECO:0007669"/>
    <property type="project" value="UniProtKB-EC"/>
</dbReference>
<gene>
    <name evidence="11" type="ORF">MJAP1_003702</name>
</gene>
<keyword evidence="5 8" id="KW-0418">Kinase</keyword>
<evidence type="ECO:0000256" key="4">
    <source>
        <dbReference type="ARBA" id="ARBA00022741"/>
    </source>
</evidence>
<feature type="region of interest" description="Disordered" evidence="9">
    <location>
        <begin position="14"/>
        <end position="43"/>
    </location>
</feature>
<reference evidence="11" key="1">
    <citation type="submission" date="2023-03" db="EMBL/GenBank/DDBJ databases">
        <title>Mating type loci evolution in Malassezia.</title>
        <authorList>
            <person name="Coelho M.A."/>
        </authorList>
    </citation>
    <scope>NUCLEOTIDE SEQUENCE</scope>
    <source>
        <strain evidence="11">CBS 9431</strain>
    </source>
</reference>
<dbReference type="EMBL" id="CP119964">
    <property type="protein sequence ID" value="WFD40714.1"/>
    <property type="molecule type" value="Genomic_DNA"/>
</dbReference>
<evidence type="ECO:0000256" key="3">
    <source>
        <dbReference type="ARBA" id="ARBA00022679"/>
    </source>
</evidence>
<proteinExistence type="inferred from homology"/>
<accession>A0AAF0F6B3</accession>
<feature type="compositionally biased region" description="Polar residues" evidence="9">
    <location>
        <begin position="336"/>
        <end position="351"/>
    </location>
</feature>
<name>A0AAF0F6B3_9BASI</name>
<dbReference type="InterPro" id="IPR017441">
    <property type="entry name" value="Protein_kinase_ATP_BS"/>
</dbReference>
<dbReference type="PANTHER" id="PTHR24055">
    <property type="entry name" value="MITOGEN-ACTIVATED PROTEIN KINASE"/>
    <property type="match status" value="1"/>
</dbReference>
<evidence type="ECO:0000256" key="6">
    <source>
        <dbReference type="ARBA" id="ARBA00022840"/>
    </source>
</evidence>
<keyword evidence="3 8" id="KW-0808">Transferase</keyword>
<dbReference type="CDD" id="cd07834">
    <property type="entry name" value="STKc_MAPK"/>
    <property type="match status" value="1"/>
</dbReference>
<evidence type="ECO:0000313" key="11">
    <source>
        <dbReference type="EMBL" id="WFD40714.1"/>
    </source>
</evidence>
<dbReference type="Gene3D" id="1.10.510.10">
    <property type="entry name" value="Transferase(Phosphotransferase) domain 1"/>
    <property type="match status" value="1"/>
</dbReference>
<dbReference type="Gene3D" id="3.30.200.20">
    <property type="entry name" value="Phosphorylase Kinase, domain 1"/>
    <property type="match status" value="1"/>
</dbReference>
<dbReference type="GO" id="GO:0005524">
    <property type="term" value="F:ATP binding"/>
    <property type="evidence" value="ECO:0007669"/>
    <property type="project" value="UniProtKB-UniRule"/>
</dbReference>
<dbReference type="Proteomes" id="UP001217754">
    <property type="component" value="Chromosome 7"/>
</dbReference>
<dbReference type="AlphaFoldDB" id="A0AAF0F6B3"/>
<feature type="region of interest" description="Disordered" evidence="9">
    <location>
        <begin position="285"/>
        <end position="356"/>
    </location>
</feature>
<feature type="binding site" evidence="7">
    <location>
        <position position="149"/>
    </location>
    <ligand>
        <name>ATP</name>
        <dbReference type="ChEBI" id="CHEBI:30616"/>
    </ligand>
</feature>
<keyword evidence="2 8" id="KW-0723">Serine/threonine-protein kinase</keyword>
<keyword evidence="6 7" id="KW-0067">ATP-binding</keyword>
<evidence type="ECO:0000256" key="5">
    <source>
        <dbReference type="ARBA" id="ARBA00022777"/>
    </source>
</evidence>
<evidence type="ECO:0000256" key="1">
    <source>
        <dbReference type="ARBA" id="ARBA00012411"/>
    </source>
</evidence>
<dbReference type="SMART" id="SM00220">
    <property type="entry name" value="S_TKc"/>
    <property type="match status" value="1"/>
</dbReference>
<dbReference type="PROSITE" id="PS01351">
    <property type="entry name" value="MAPK"/>
    <property type="match status" value="1"/>
</dbReference>
<dbReference type="Pfam" id="PF00069">
    <property type="entry name" value="Pkinase"/>
    <property type="match status" value="2"/>
</dbReference>
<dbReference type="EC" id="2.7.11.24" evidence="1 8"/>
<dbReference type="PROSITE" id="PS50011">
    <property type="entry name" value="PROTEIN_KINASE_DOM"/>
    <property type="match status" value="1"/>
</dbReference>